<sequence length="369" mass="41069">MKFDCSKTDLISALSLVSRGVSNKTTMPILEGILFEVYDHRLFLTSTNLEISIQTSIPAHVEQDGELILQSNFIFELVRKLSGEDVFFEQMAQHQLKMTCECSTFTIKGMASDEFPEFPKVIDDYSFTVDAAALKAMIHGTIFAVAIKENIPVLTGLKLEIEQDQLTMIALDGYRLALRRGALSTPINEAVSIIVPGKSMMELDKLLSGVSGDVQVNLSKAQIFFTMGDTQFTSRLLEGEFINYKHIIPKDKNTEVVIDKKLLLDSTERAALLAREGKNNLIKMAFGIDELTLSSNAEIGDVHEVIPIQKTGDDLKIAFNSKFIIDALRAIDQEQITINMTNPVGPAVILPEDNRYVYLILPVRVSDDM</sequence>
<comment type="similarity">
    <text evidence="2 10">Belongs to the beta sliding clamp family.</text>
</comment>
<evidence type="ECO:0000256" key="2">
    <source>
        <dbReference type="ARBA" id="ARBA00010752"/>
    </source>
</evidence>
<keyword evidence="8 10" id="KW-0239">DNA-directed DNA polymerase</keyword>
<dbReference type="Proteomes" id="UP000004754">
    <property type="component" value="Unassembled WGS sequence"/>
</dbReference>
<dbReference type="GO" id="GO:0006271">
    <property type="term" value="P:DNA strand elongation involved in DNA replication"/>
    <property type="evidence" value="ECO:0007669"/>
    <property type="project" value="TreeGrafter"/>
</dbReference>
<evidence type="ECO:0000256" key="10">
    <source>
        <dbReference type="PIRNR" id="PIRNR000804"/>
    </source>
</evidence>
<evidence type="ECO:0000313" key="14">
    <source>
        <dbReference type="EMBL" id="EFV01124.1"/>
    </source>
</evidence>
<feature type="domain" description="DNA polymerase III beta sliding clamp central" evidence="12">
    <location>
        <begin position="129"/>
        <end position="241"/>
    </location>
</feature>
<dbReference type="NCBIfam" id="TIGR00663">
    <property type="entry name" value="dnan"/>
    <property type="match status" value="1"/>
</dbReference>
<comment type="subunit">
    <text evidence="10">Forms a ring-shaped head-to-tail homodimer around DNA.</text>
</comment>
<dbReference type="STRING" id="887929.HMP0721_1863"/>
<evidence type="ECO:0000256" key="3">
    <source>
        <dbReference type="ARBA" id="ARBA00021035"/>
    </source>
</evidence>
<dbReference type="CDD" id="cd00140">
    <property type="entry name" value="beta_clamp"/>
    <property type="match status" value="1"/>
</dbReference>
<dbReference type="PIRSF" id="PIRSF000804">
    <property type="entry name" value="DNA_pol_III_b"/>
    <property type="match status" value="1"/>
</dbReference>
<dbReference type="GO" id="GO:0009360">
    <property type="term" value="C:DNA polymerase III complex"/>
    <property type="evidence" value="ECO:0007669"/>
    <property type="project" value="InterPro"/>
</dbReference>
<dbReference type="EMBL" id="AEQN01000023">
    <property type="protein sequence ID" value="EFV01124.1"/>
    <property type="molecule type" value="Genomic_DNA"/>
</dbReference>
<evidence type="ECO:0000259" key="12">
    <source>
        <dbReference type="Pfam" id="PF02767"/>
    </source>
</evidence>
<keyword evidence="9" id="KW-0238">DNA-binding</keyword>
<dbReference type="OrthoDB" id="8421503at2"/>
<dbReference type="Pfam" id="PF00712">
    <property type="entry name" value="DNA_pol3_beta"/>
    <property type="match status" value="1"/>
</dbReference>
<keyword evidence="4 10" id="KW-0963">Cytoplasm</keyword>
<evidence type="ECO:0000256" key="6">
    <source>
        <dbReference type="ARBA" id="ARBA00022695"/>
    </source>
</evidence>
<dbReference type="RefSeq" id="WP_006599285.1">
    <property type="nucleotide sequence ID" value="NZ_GL622359.1"/>
</dbReference>
<dbReference type="HOGENOM" id="CLU_038149_2_1_9"/>
<comment type="caution">
    <text evidence="14">The sequence shown here is derived from an EMBL/GenBank/DDBJ whole genome shotgun (WGS) entry which is preliminary data.</text>
</comment>
<keyword evidence="6 10" id="KW-0548">Nucleotidyltransferase</keyword>
<dbReference type="SMART" id="SM00480">
    <property type="entry name" value="POL3Bc"/>
    <property type="match status" value="1"/>
</dbReference>
<dbReference type="GO" id="GO:0005737">
    <property type="term" value="C:cytoplasm"/>
    <property type="evidence" value="ECO:0007669"/>
    <property type="project" value="UniProtKB-SubCell"/>
</dbReference>
<evidence type="ECO:0000313" key="15">
    <source>
        <dbReference type="Proteomes" id="UP000004754"/>
    </source>
</evidence>
<dbReference type="GO" id="GO:0008408">
    <property type="term" value="F:3'-5' exonuclease activity"/>
    <property type="evidence" value="ECO:0007669"/>
    <property type="project" value="InterPro"/>
</dbReference>
<dbReference type="Pfam" id="PF02767">
    <property type="entry name" value="DNA_pol3_beta_2"/>
    <property type="match status" value="1"/>
</dbReference>
<comment type="subcellular location">
    <subcellularLocation>
        <location evidence="1 10">Cytoplasm</location>
    </subcellularLocation>
</comment>
<dbReference type="GO" id="GO:0003677">
    <property type="term" value="F:DNA binding"/>
    <property type="evidence" value="ECO:0007669"/>
    <property type="project" value="UniProtKB-UniRule"/>
</dbReference>
<proteinExistence type="inferred from homology"/>
<feature type="domain" description="DNA polymerase III beta sliding clamp C-terminal" evidence="13">
    <location>
        <begin position="245"/>
        <end position="364"/>
    </location>
</feature>
<accession>E6MIM8</accession>
<gene>
    <name evidence="14" type="primary">dnaN</name>
    <name evidence="14" type="ORF">HMP0721_1863</name>
</gene>
<evidence type="ECO:0000256" key="7">
    <source>
        <dbReference type="ARBA" id="ARBA00022705"/>
    </source>
</evidence>
<dbReference type="InterPro" id="IPR022637">
    <property type="entry name" value="DNA_polIII_beta_cen"/>
</dbReference>
<feature type="domain" description="DNA polymerase III beta sliding clamp N-terminal" evidence="11">
    <location>
        <begin position="1"/>
        <end position="118"/>
    </location>
</feature>
<dbReference type="InterPro" id="IPR046938">
    <property type="entry name" value="DNA_clamp_sf"/>
</dbReference>
<dbReference type="SUPFAM" id="SSF55979">
    <property type="entry name" value="DNA clamp"/>
    <property type="match status" value="3"/>
</dbReference>
<dbReference type="Gene3D" id="3.70.10.10">
    <property type="match status" value="1"/>
</dbReference>
<keyword evidence="15" id="KW-1185">Reference proteome</keyword>
<comment type="function">
    <text evidence="10">Confers DNA tethering and processivity to DNA polymerases and other proteins. Acts as a clamp, forming a ring around DNA (a reaction catalyzed by the clamp-loading complex) which diffuses in an ATP-independent manner freely and bidirectionally along dsDNA. Initially characterized for its ability to contact the catalytic subunit of DNA polymerase III (Pol III), a complex, multichain enzyme responsible for most of the replicative synthesis in bacteria; Pol III exhibits 3'-5' exonuclease proofreading activity. The beta chain is required for initiation of replication as well as for processivity of DNA replication.</text>
</comment>
<reference evidence="14 15" key="1">
    <citation type="submission" date="2010-12" db="EMBL/GenBank/DDBJ databases">
        <authorList>
            <person name="Muzny D."/>
            <person name="Qin X."/>
            <person name="Deng J."/>
            <person name="Jiang H."/>
            <person name="Liu Y."/>
            <person name="Qu J."/>
            <person name="Song X.-Z."/>
            <person name="Zhang L."/>
            <person name="Thornton R."/>
            <person name="Coyle M."/>
            <person name="Francisco L."/>
            <person name="Jackson L."/>
            <person name="Javaid M."/>
            <person name="Korchina V."/>
            <person name="Kovar C."/>
            <person name="Mata R."/>
            <person name="Mathew T."/>
            <person name="Ngo R."/>
            <person name="Nguyen L."/>
            <person name="Nguyen N."/>
            <person name="Okwuonu G."/>
            <person name="Ongeri F."/>
            <person name="Pham C."/>
            <person name="Simmons D."/>
            <person name="Wilczek-Boney K."/>
            <person name="Hale W."/>
            <person name="Jakkamsetti A."/>
            <person name="Pham P."/>
            <person name="Ruth R."/>
            <person name="San Lucas F."/>
            <person name="Warren J."/>
            <person name="Zhang J."/>
            <person name="Zhao Z."/>
            <person name="Zhou C."/>
            <person name="Zhu D."/>
            <person name="Lee S."/>
            <person name="Bess C."/>
            <person name="Blankenburg K."/>
            <person name="Forbes L."/>
            <person name="Fu Q."/>
            <person name="Gubbala S."/>
            <person name="Hirani K."/>
            <person name="Jayaseelan J.C."/>
            <person name="Lara F."/>
            <person name="Munidasa M."/>
            <person name="Palculict T."/>
            <person name="Patil S."/>
            <person name="Pu L.-L."/>
            <person name="Saada N."/>
            <person name="Tang L."/>
            <person name="Weissenberger G."/>
            <person name="Zhu Y."/>
            <person name="Hemphill L."/>
            <person name="Shang Y."/>
            <person name="Youmans B."/>
            <person name="Ayvaz T."/>
            <person name="Ross M."/>
            <person name="Santibanez J."/>
            <person name="Aqrawi P."/>
            <person name="Gross S."/>
            <person name="Joshi V."/>
            <person name="Fowler G."/>
            <person name="Nazareth L."/>
            <person name="Reid J."/>
            <person name="Worley K."/>
            <person name="Petrosino J."/>
            <person name="Highlander S."/>
            <person name="Gibbs R."/>
        </authorList>
    </citation>
    <scope>NUCLEOTIDE SEQUENCE [LARGE SCALE GENOMIC DNA]</scope>
    <source>
        <strain evidence="14 15">ATCC 23263</strain>
    </source>
</reference>
<dbReference type="PANTHER" id="PTHR30478">
    <property type="entry name" value="DNA POLYMERASE III SUBUNIT BETA"/>
    <property type="match status" value="1"/>
</dbReference>
<evidence type="ECO:0000259" key="13">
    <source>
        <dbReference type="Pfam" id="PF02768"/>
    </source>
</evidence>
<dbReference type="GO" id="GO:0003887">
    <property type="term" value="F:DNA-directed DNA polymerase activity"/>
    <property type="evidence" value="ECO:0007669"/>
    <property type="project" value="UniProtKB-UniRule"/>
</dbReference>
<evidence type="ECO:0000259" key="11">
    <source>
        <dbReference type="Pfam" id="PF00712"/>
    </source>
</evidence>
<evidence type="ECO:0000256" key="4">
    <source>
        <dbReference type="ARBA" id="ARBA00022490"/>
    </source>
</evidence>
<dbReference type="InterPro" id="IPR001001">
    <property type="entry name" value="DNA_polIII_beta"/>
</dbReference>
<keyword evidence="5 10" id="KW-0808">Transferase</keyword>
<name>E6MIM8_9FIRM</name>
<dbReference type="PANTHER" id="PTHR30478:SF0">
    <property type="entry name" value="BETA SLIDING CLAMP"/>
    <property type="match status" value="1"/>
</dbReference>
<evidence type="ECO:0000256" key="5">
    <source>
        <dbReference type="ARBA" id="ARBA00022679"/>
    </source>
</evidence>
<dbReference type="Pfam" id="PF02768">
    <property type="entry name" value="DNA_pol3_beta_3"/>
    <property type="match status" value="1"/>
</dbReference>
<dbReference type="AlphaFoldDB" id="E6MIM8"/>
<evidence type="ECO:0000256" key="9">
    <source>
        <dbReference type="ARBA" id="ARBA00023125"/>
    </source>
</evidence>
<dbReference type="InterPro" id="IPR022635">
    <property type="entry name" value="DNA_polIII_beta_C"/>
</dbReference>
<dbReference type="Gene3D" id="3.10.150.10">
    <property type="entry name" value="DNA Polymerase III, subunit A, domain 2"/>
    <property type="match status" value="1"/>
</dbReference>
<organism evidence="14 15">
    <name type="scientific">Pseudoramibacter alactolyticus ATCC 23263</name>
    <dbReference type="NCBI Taxonomy" id="887929"/>
    <lineage>
        <taxon>Bacteria</taxon>
        <taxon>Bacillati</taxon>
        <taxon>Bacillota</taxon>
        <taxon>Clostridia</taxon>
        <taxon>Eubacteriales</taxon>
        <taxon>Eubacteriaceae</taxon>
        <taxon>Pseudoramibacter</taxon>
    </lineage>
</organism>
<dbReference type="eggNOG" id="COG0592">
    <property type="taxonomic scope" value="Bacteria"/>
</dbReference>
<evidence type="ECO:0000256" key="8">
    <source>
        <dbReference type="ARBA" id="ARBA00022932"/>
    </source>
</evidence>
<protein>
    <recommendedName>
        <fullName evidence="3 10">Beta sliding clamp</fullName>
    </recommendedName>
</protein>
<evidence type="ECO:0000256" key="1">
    <source>
        <dbReference type="ARBA" id="ARBA00004496"/>
    </source>
</evidence>
<dbReference type="InterPro" id="IPR022634">
    <property type="entry name" value="DNA_polIII_beta_N"/>
</dbReference>
<keyword evidence="7 10" id="KW-0235">DNA replication</keyword>